<protein>
    <submittedName>
        <fullName evidence="1">Uncharacterized protein</fullName>
    </submittedName>
</protein>
<gene>
    <name evidence="1" type="ORF">NDU88_004735</name>
</gene>
<evidence type="ECO:0000313" key="2">
    <source>
        <dbReference type="Proteomes" id="UP001066276"/>
    </source>
</evidence>
<organism evidence="1 2">
    <name type="scientific">Pleurodeles waltl</name>
    <name type="common">Iberian ribbed newt</name>
    <dbReference type="NCBI Taxonomy" id="8319"/>
    <lineage>
        <taxon>Eukaryota</taxon>
        <taxon>Metazoa</taxon>
        <taxon>Chordata</taxon>
        <taxon>Craniata</taxon>
        <taxon>Vertebrata</taxon>
        <taxon>Euteleostomi</taxon>
        <taxon>Amphibia</taxon>
        <taxon>Batrachia</taxon>
        <taxon>Caudata</taxon>
        <taxon>Salamandroidea</taxon>
        <taxon>Salamandridae</taxon>
        <taxon>Pleurodelinae</taxon>
        <taxon>Pleurodeles</taxon>
    </lineage>
</organism>
<dbReference type="AlphaFoldDB" id="A0AAV7WYR6"/>
<accession>A0AAV7WYR6</accession>
<proteinExistence type="predicted"/>
<name>A0AAV7WYR6_PLEWA</name>
<dbReference type="Proteomes" id="UP001066276">
    <property type="component" value="Chromosome 1_1"/>
</dbReference>
<comment type="caution">
    <text evidence="1">The sequence shown here is derived from an EMBL/GenBank/DDBJ whole genome shotgun (WGS) entry which is preliminary data.</text>
</comment>
<dbReference type="EMBL" id="JANPWB010000001">
    <property type="protein sequence ID" value="KAJ1217140.1"/>
    <property type="molecule type" value="Genomic_DNA"/>
</dbReference>
<sequence>MAGASPTWAAGAKQGASRPTPPHLLCLLCGSALPGHRSRIAALICIARLRGRVWLGALVFQCSLFPFCTLSLRRNVGPRLRSALHLCVGHGPRLTSASASAHYEAGRASSCYSSVGEESGNGPDERAPRVWPAGSDPSLRWSFILAESVLGTSALQFAEGGVGLRPWAAPNHPVIARFSGQQLHLE</sequence>
<reference evidence="1" key="1">
    <citation type="journal article" date="2022" name="bioRxiv">
        <title>Sequencing and chromosome-scale assembly of the giantPleurodeles waltlgenome.</title>
        <authorList>
            <person name="Brown T."/>
            <person name="Elewa A."/>
            <person name="Iarovenko S."/>
            <person name="Subramanian E."/>
            <person name="Araus A.J."/>
            <person name="Petzold A."/>
            <person name="Susuki M."/>
            <person name="Suzuki K.-i.T."/>
            <person name="Hayashi T."/>
            <person name="Toyoda A."/>
            <person name="Oliveira C."/>
            <person name="Osipova E."/>
            <person name="Leigh N.D."/>
            <person name="Simon A."/>
            <person name="Yun M.H."/>
        </authorList>
    </citation>
    <scope>NUCLEOTIDE SEQUENCE</scope>
    <source>
        <strain evidence="1">20211129_DDA</strain>
        <tissue evidence="1">Liver</tissue>
    </source>
</reference>
<keyword evidence="2" id="KW-1185">Reference proteome</keyword>
<evidence type="ECO:0000313" key="1">
    <source>
        <dbReference type="EMBL" id="KAJ1217140.1"/>
    </source>
</evidence>